<accession>A0A1E3T9H9</accession>
<dbReference type="Proteomes" id="UP000094224">
    <property type="component" value="Unassembled WGS sequence"/>
</dbReference>
<feature type="region of interest" description="Disordered" evidence="1">
    <location>
        <begin position="137"/>
        <end position="183"/>
    </location>
</feature>
<dbReference type="EMBL" id="MIHC01000001">
    <property type="protein sequence ID" value="ODR11001.1"/>
    <property type="molecule type" value="Genomic_DNA"/>
</dbReference>
<dbReference type="STRING" id="243061.AWC25_21490"/>
<feature type="domain" description="DUF732" evidence="2">
    <location>
        <begin position="13"/>
        <end position="92"/>
    </location>
</feature>
<dbReference type="AlphaFoldDB" id="A0A1E3T9H9"/>
<evidence type="ECO:0000313" key="4">
    <source>
        <dbReference type="Proteomes" id="UP000094224"/>
    </source>
</evidence>
<dbReference type="Pfam" id="PF05305">
    <property type="entry name" value="DUF732"/>
    <property type="match status" value="1"/>
</dbReference>
<reference evidence="4" key="1">
    <citation type="submission" date="2016-09" db="EMBL/GenBank/DDBJ databases">
        <authorList>
            <person name="Greninger A.L."/>
            <person name="Jerome K.R."/>
            <person name="Mcnair B."/>
            <person name="Wallis C."/>
            <person name="Fang F."/>
        </authorList>
    </citation>
    <scope>NUCLEOTIDE SEQUENCE [LARGE SCALE GENOMIC DNA]</scope>
    <source>
        <strain evidence="4">BC1_M4</strain>
    </source>
</reference>
<evidence type="ECO:0000256" key="1">
    <source>
        <dbReference type="SAM" id="MobiDB-lite"/>
    </source>
</evidence>
<evidence type="ECO:0000259" key="2">
    <source>
        <dbReference type="Pfam" id="PF05305"/>
    </source>
</evidence>
<gene>
    <name evidence="3" type="ORF">BHQ21_01160</name>
</gene>
<organism evidence="3 4">
    <name type="scientific">Mycobacterium sherrisii</name>
    <dbReference type="NCBI Taxonomy" id="243061"/>
    <lineage>
        <taxon>Bacteria</taxon>
        <taxon>Bacillati</taxon>
        <taxon>Actinomycetota</taxon>
        <taxon>Actinomycetes</taxon>
        <taxon>Mycobacteriales</taxon>
        <taxon>Mycobacteriaceae</taxon>
        <taxon>Mycobacterium</taxon>
        <taxon>Mycobacterium simiae complex</taxon>
    </lineage>
</organism>
<sequence length="183" mass="18182">MLQAGTAAASPSQDDKFLALLTEEGIPPVSGVPALIDTAHQICGLLGGGKSPDAVVRALVNNADAVTPGADPGRLARSETLFLKAAVAAYCPGSPAGWNGQHRFVLASFSQGVSEPAPGPVPRVPNANRLISPHVLAPAHPPQRLPQVVGTPPGQRGGAGSGGGVGGPTTKPPSEPGVITLAP</sequence>
<protein>
    <recommendedName>
        <fullName evidence="2">DUF732 domain-containing protein</fullName>
    </recommendedName>
</protein>
<comment type="caution">
    <text evidence="3">The sequence shown here is derived from an EMBL/GenBank/DDBJ whole genome shotgun (WGS) entry which is preliminary data.</text>
</comment>
<feature type="compositionally biased region" description="Gly residues" evidence="1">
    <location>
        <begin position="155"/>
        <end position="167"/>
    </location>
</feature>
<evidence type="ECO:0000313" key="3">
    <source>
        <dbReference type="EMBL" id="ODR11001.1"/>
    </source>
</evidence>
<proteinExistence type="predicted"/>
<name>A0A1E3T9H9_9MYCO</name>
<dbReference type="InterPro" id="IPR007969">
    <property type="entry name" value="DUF732"/>
</dbReference>
<keyword evidence="4" id="KW-1185">Reference proteome</keyword>